<evidence type="ECO:0000256" key="1">
    <source>
        <dbReference type="SAM" id="MobiDB-lite"/>
    </source>
</evidence>
<accession>A0A6J4IA48</accession>
<feature type="signal peptide" evidence="2">
    <location>
        <begin position="1"/>
        <end position="23"/>
    </location>
</feature>
<reference evidence="3" key="1">
    <citation type="submission" date="2020-02" db="EMBL/GenBank/DDBJ databases">
        <authorList>
            <person name="Meier V. D."/>
        </authorList>
    </citation>
    <scope>NUCLEOTIDE SEQUENCE</scope>
    <source>
        <strain evidence="3">AVDCRST_MAG10</strain>
    </source>
</reference>
<evidence type="ECO:0000313" key="3">
    <source>
        <dbReference type="EMBL" id="CAA9246322.1"/>
    </source>
</evidence>
<feature type="compositionally biased region" description="Low complexity" evidence="1">
    <location>
        <begin position="121"/>
        <end position="185"/>
    </location>
</feature>
<gene>
    <name evidence="3" type="ORF">AVDCRST_MAG10-1973</name>
</gene>
<feature type="chain" id="PRO_5039345561" evidence="2">
    <location>
        <begin position="24"/>
        <end position="392"/>
    </location>
</feature>
<proteinExistence type="predicted"/>
<name>A0A6J4IA48_9ACTN</name>
<organism evidence="3">
    <name type="scientific">uncultured Acidimicrobiales bacterium</name>
    <dbReference type="NCBI Taxonomy" id="310071"/>
    <lineage>
        <taxon>Bacteria</taxon>
        <taxon>Bacillati</taxon>
        <taxon>Actinomycetota</taxon>
        <taxon>Acidimicrobiia</taxon>
        <taxon>Acidimicrobiales</taxon>
        <taxon>environmental samples</taxon>
    </lineage>
</organism>
<feature type="compositionally biased region" description="Basic and acidic residues" evidence="1">
    <location>
        <begin position="200"/>
        <end position="210"/>
    </location>
</feature>
<dbReference type="EMBL" id="CADCTB010000126">
    <property type="protein sequence ID" value="CAA9246322.1"/>
    <property type="molecule type" value="Genomic_DNA"/>
</dbReference>
<evidence type="ECO:0000256" key="2">
    <source>
        <dbReference type="SAM" id="SignalP"/>
    </source>
</evidence>
<feature type="region of interest" description="Disordered" evidence="1">
    <location>
        <begin position="121"/>
        <end position="212"/>
    </location>
</feature>
<protein>
    <submittedName>
        <fullName evidence="3">Uncharacterized protein</fullName>
    </submittedName>
</protein>
<dbReference type="AlphaFoldDB" id="A0A6J4IA48"/>
<keyword evidence="2" id="KW-0732">Signal</keyword>
<sequence length="392" mass="40845">MGCRACAVLVGLLLGVAIFPTSAALGDEGLVLSPNQGFVGDGVKAEASVAKCAVFVVRWKDDVIGTDDGSDGRGTVYFRVPDSPGTTQPVEASCKASAGGPERLVGQASFDVLEVSGSTTTTIVSPTSTVPGTTTRPGSPTTSRGPTPSTRKPPTTVTSTSTSRVPGTTRPPTTTTPASRPTTVGPSPSTTRPVPQDVSECERQARDAESRLVYQPNRQMTVGIPYDVVVQVALDSSDVSVVTTPGPEPTTVVRLRSARCTIEAELTGAGSDFQVTPPGPLAQSFIASRVLTWRWQVAPLRTGAELKLVLRLQPTVIEDGKPPRPGSGEVHEALIRVAAQPQSLISKVGDRANGVVGNDLVKLLLIPSGGGLLTLWAGHRYRRRTKEGAGQA</sequence>